<dbReference type="AlphaFoldDB" id="A0A291GE19"/>
<sequence>MTTQKLFSFGHGYSAQALARRLLPQGWEIIGTTRNPEKAREFDNAGVEPILLGQEPIPAQLGGATHLLISAGPNAEGDPFLRDYRQPLINAAPNLQWIGYLSTTGVYGDHGGGWVDEETPLTPATKRGIARVQAEMDWQETAQDLALNLSIFRLAGIYGPGRGPFAKVRNGTARRIVKKDQIFSRIHVEDIAQVLEASIHRPDSSGIYNICDDLPVPPQEVIGYAAELLGLPLPPEEDFETAEMTPMARSFYAESKKVRNDRMKRDLGIRLIYPDYKTGLQALLQEDQ</sequence>
<evidence type="ECO:0000313" key="4">
    <source>
        <dbReference type="Proteomes" id="UP000217935"/>
    </source>
</evidence>
<dbReference type="SUPFAM" id="SSF51735">
    <property type="entry name" value="NAD(P)-binding Rossmann-fold domains"/>
    <property type="match status" value="1"/>
</dbReference>
<dbReference type="InterPro" id="IPR001509">
    <property type="entry name" value="Epimerase_deHydtase"/>
</dbReference>
<evidence type="ECO:0000259" key="2">
    <source>
        <dbReference type="Pfam" id="PF01370"/>
    </source>
</evidence>
<dbReference type="EMBL" id="CP022196">
    <property type="protein sequence ID" value="ATG48302.1"/>
    <property type="molecule type" value="Genomic_DNA"/>
</dbReference>
<feature type="domain" description="NAD-dependent epimerase/dehydratase" evidence="2">
    <location>
        <begin position="100"/>
        <end position="211"/>
    </location>
</feature>
<keyword evidence="1" id="KW-0520">NAD</keyword>
<gene>
    <name evidence="3" type="ORF">CEW89_12450</name>
</gene>
<dbReference type="Proteomes" id="UP000217935">
    <property type="component" value="Chromosome"/>
</dbReference>
<dbReference type="InterPro" id="IPR036291">
    <property type="entry name" value="NAD(P)-bd_dom_sf"/>
</dbReference>
<reference evidence="3 4" key="1">
    <citation type="submission" date="2017-06" db="EMBL/GenBank/DDBJ databases">
        <title>Celeribacter sp. TSPH2 complete genome sequence.</title>
        <authorList>
            <person name="Woo J.-H."/>
            <person name="Kim H.-S."/>
        </authorList>
    </citation>
    <scope>NUCLEOTIDE SEQUENCE [LARGE SCALE GENOMIC DNA]</scope>
    <source>
        <strain evidence="3 4">TSPH2</strain>
    </source>
</reference>
<dbReference type="Gene3D" id="3.40.50.720">
    <property type="entry name" value="NAD(P)-binding Rossmann-like Domain"/>
    <property type="match status" value="1"/>
</dbReference>
<dbReference type="Pfam" id="PF01370">
    <property type="entry name" value="Epimerase"/>
    <property type="match status" value="1"/>
</dbReference>
<protein>
    <submittedName>
        <fullName evidence="3">NAD(P)-dependent oxidoreductase</fullName>
    </submittedName>
</protein>
<dbReference type="STRING" id="1758178.GCA_001550095_04007"/>
<proteinExistence type="predicted"/>
<evidence type="ECO:0000313" key="3">
    <source>
        <dbReference type="EMBL" id="ATG48302.1"/>
    </source>
</evidence>
<evidence type="ECO:0000256" key="1">
    <source>
        <dbReference type="ARBA" id="ARBA00023027"/>
    </source>
</evidence>
<dbReference type="PANTHER" id="PTHR43574">
    <property type="entry name" value="EPIMERASE-RELATED"/>
    <property type="match status" value="1"/>
</dbReference>
<dbReference type="KEGG" id="ceh:CEW89_12450"/>
<organism evidence="3 4">
    <name type="scientific">Celeribacter ethanolicus</name>
    <dbReference type="NCBI Taxonomy" id="1758178"/>
    <lineage>
        <taxon>Bacteria</taxon>
        <taxon>Pseudomonadati</taxon>
        <taxon>Pseudomonadota</taxon>
        <taxon>Alphaproteobacteria</taxon>
        <taxon>Rhodobacterales</taxon>
        <taxon>Roseobacteraceae</taxon>
        <taxon>Celeribacter</taxon>
    </lineage>
</organism>
<dbReference type="OrthoDB" id="9808276at2"/>
<dbReference type="RefSeq" id="WP_096806108.1">
    <property type="nucleotide sequence ID" value="NZ_CP022196.1"/>
</dbReference>
<accession>A0A291GE19</accession>
<dbReference type="CDD" id="cd05266">
    <property type="entry name" value="SDR_a4"/>
    <property type="match status" value="1"/>
</dbReference>
<keyword evidence="4" id="KW-1185">Reference proteome</keyword>
<name>A0A291GE19_9RHOB</name>